<reference evidence="2" key="1">
    <citation type="journal article" date="2022" name="Mol. Ecol. Resour.">
        <title>The genomes of chicory, endive, great burdock and yacon provide insights into Asteraceae palaeo-polyploidization history and plant inulin production.</title>
        <authorList>
            <person name="Fan W."/>
            <person name="Wang S."/>
            <person name="Wang H."/>
            <person name="Wang A."/>
            <person name="Jiang F."/>
            <person name="Liu H."/>
            <person name="Zhao H."/>
            <person name="Xu D."/>
            <person name="Zhang Y."/>
        </authorList>
    </citation>
    <scope>NUCLEOTIDE SEQUENCE [LARGE SCALE GENOMIC DNA]</scope>
    <source>
        <strain evidence="2">cv. Yunnan</strain>
    </source>
</reference>
<dbReference type="Proteomes" id="UP001056120">
    <property type="component" value="Linkage Group LG14"/>
</dbReference>
<gene>
    <name evidence="1" type="ORF">L1987_42343</name>
</gene>
<name>A0ACB9GJU0_9ASTR</name>
<accession>A0ACB9GJU0</accession>
<proteinExistence type="predicted"/>
<reference evidence="1 2" key="2">
    <citation type="journal article" date="2022" name="Mol. Ecol. Resour.">
        <title>The genomes of chicory, endive, great burdock and yacon provide insights into Asteraceae paleo-polyploidization history and plant inulin production.</title>
        <authorList>
            <person name="Fan W."/>
            <person name="Wang S."/>
            <person name="Wang H."/>
            <person name="Wang A."/>
            <person name="Jiang F."/>
            <person name="Liu H."/>
            <person name="Zhao H."/>
            <person name="Xu D."/>
            <person name="Zhang Y."/>
        </authorList>
    </citation>
    <scope>NUCLEOTIDE SEQUENCE [LARGE SCALE GENOMIC DNA]</scope>
    <source>
        <strain evidence="2">cv. Yunnan</strain>
        <tissue evidence="1">Leaves</tissue>
    </source>
</reference>
<keyword evidence="2" id="KW-1185">Reference proteome</keyword>
<comment type="caution">
    <text evidence="1">The sequence shown here is derived from an EMBL/GenBank/DDBJ whole genome shotgun (WGS) entry which is preliminary data.</text>
</comment>
<dbReference type="EMBL" id="CM042031">
    <property type="protein sequence ID" value="KAI3783266.1"/>
    <property type="molecule type" value="Genomic_DNA"/>
</dbReference>
<evidence type="ECO:0000313" key="2">
    <source>
        <dbReference type="Proteomes" id="UP001056120"/>
    </source>
</evidence>
<sequence length="399" mass="45074">MTLTLKVENTGPDPVSEVSFSFPEHQANNLALLMAVSTEGKGKTRGPVTNLPIEVKQPNDSPPSLILHLCPRNWNLENSKFSGSEIKYGPYVLYHIYQLDFQARPNVRGASAFRNLLAMLPPRAHSIHYRDAIGNISTSNIHSDSSKVVLPEGSRDISVSVPFPVKQSQETKFSHLDIAGRPTVVVEKVNVVPEHNQYFQTLRIEKFDDVDKMETSLRYGGDSTALRVNKSKKPPTVRYATDASALKIRAKQKFRIDSTTLLQLNGELDTRIGAPTFFSALLRYFPPELSAKLGAGLQYDRREKLHYTMHGKKSFPLTPDRFVSFVVKGRCYLDKEFKQPTPSGAAELVWNIVGFQKDQDLRLKVGYEIFDKIPYVQVRENNWTFTADANGKWNVKYNL</sequence>
<evidence type="ECO:0000313" key="1">
    <source>
        <dbReference type="EMBL" id="KAI3783266.1"/>
    </source>
</evidence>
<organism evidence="1 2">
    <name type="scientific">Smallanthus sonchifolius</name>
    <dbReference type="NCBI Taxonomy" id="185202"/>
    <lineage>
        <taxon>Eukaryota</taxon>
        <taxon>Viridiplantae</taxon>
        <taxon>Streptophyta</taxon>
        <taxon>Embryophyta</taxon>
        <taxon>Tracheophyta</taxon>
        <taxon>Spermatophyta</taxon>
        <taxon>Magnoliopsida</taxon>
        <taxon>eudicotyledons</taxon>
        <taxon>Gunneridae</taxon>
        <taxon>Pentapetalae</taxon>
        <taxon>asterids</taxon>
        <taxon>campanulids</taxon>
        <taxon>Asterales</taxon>
        <taxon>Asteraceae</taxon>
        <taxon>Asteroideae</taxon>
        <taxon>Heliantheae alliance</taxon>
        <taxon>Millerieae</taxon>
        <taxon>Smallanthus</taxon>
    </lineage>
</organism>
<protein>
    <submittedName>
        <fullName evidence="1">Uncharacterized protein</fullName>
    </submittedName>
</protein>